<comment type="caution">
    <text evidence="2">The sequence shown here is derived from an EMBL/GenBank/DDBJ whole genome shotgun (WGS) entry which is preliminary data.</text>
</comment>
<keyword evidence="1" id="KW-1133">Transmembrane helix</keyword>
<name>A0A0D6P563_9PROT</name>
<dbReference type="Proteomes" id="UP000032680">
    <property type="component" value="Unassembled WGS sequence"/>
</dbReference>
<keyword evidence="1" id="KW-0472">Membrane</keyword>
<feature type="transmembrane region" description="Helical" evidence="1">
    <location>
        <begin position="26"/>
        <end position="45"/>
    </location>
</feature>
<proteinExistence type="predicted"/>
<keyword evidence="3" id="KW-1185">Reference proteome</keyword>
<evidence type="ECO:0000313" key="2">
    <source>
        <dbReference type="EMBL" id="GAN76029.1"/>
    </source>
</evidence>
<reference evidence="2 3" key="1">
    <citation type="submission" date="2012-11" db="EMBL/GenBank/DDBJ databases">
        <title>Whole genome sequence of Acidisphaera rubrifaciens HS-AP3.</title>
        <authorList>
            <person name="Azuma Y."/>
            <person name="Higashiura N."/>
            <person name="Hirakawa H."/>
            <person name="Matsushita K."/>
        </authorList>
    </citation>
    <scope>NUCLEOTIDE SEQUENCE [LARGE SCALE GENOMIC DNA]</scope>
    <source>
        <strain evidence="2 3">HS-AP3</strain>
    </source>
</reference>
<dbReference type="EMBL" id="BANB01000045">
    <property type="protein sequence ID" value="GAN76029.1"/>
    <property type="molecule type" value="Genomic_DNA"/>
</dbReference>
<sequence>MGWERDDRLIDMDLEGHIRTPSVPPLMARVLRGAIVIAVLGAMLAAGLLAFGLALALIPVVIMAGLVAWGAFRFQMWRRRAAFSAVMPRSPPGGAPTPRDPWR</sequence>
<protein>
    <submittedName>
        <fullName evidence="2">Uncharacterized protein</fullName>
    </submittedName>
</protein>
<accession>A0A0D6P563</accession>
<organism evidence="2 3">
    <name type="scientific">Acidisphaera rubrifaciens HS-AP3</name>
    <dbReference type="NCBI Taxonomy" id="1231350"/>
    <lineage>
        <taxon>Bacteria</taxon>
        <taxon>Pseudomonadati</taxon>
        <taxon>Pseudomonadota</taxon>
        <taxon>Alphaproteobacteria</taxon>
        <taxon>Acetobacterales</taxon>
        <taxon>Acetobacteraceae</taxon>
        <taxon>Acidisphaera</taxon>
    </lineage>
</organism>
<feature type="transmembrane region" description="Helical" evidence="1">
    <location>
        <begin position="51"/>
        <end position="72"/>
    </location>
</feature>
<evidence type="ECO:0000313" key="3">
    <source>
        <dbReference type="Proteomes" id="UP000032680"/>
    </source>
</evidence>
<keyword evidence="1" id="KW-0812">Transmembrane</keyword>
<gene>
    <name evidence="2" type="ORF">Asru_0045_20</name>
</gene>
<evidence type="ECO:0000256" key="1">
    <source>
        <dbReference type="SAM" id="Phobius"/>
    </source>
</evidence>
<dbReference type="AlphaFoldDB" id="A0A0D6P563"/>